<comment type="caution">
    <text evidence="2">The sequence shown here is derived from an EMBL/GenBank/DDBJ whole genome shotgun (WGS) entry which is preliminary data.</text>
</comment>
<evidence type="ECO:0000313" key="2">
    <source>
        <dbReference type="EMBL" id="RUS91411.1"/>
    </source>
</evidence>
<keyword evidence="3" id="KW-1185">Reference proteome</keyword>
<dbReference type="PROSITE" id="PS50948">
    <property type="entry name" value="PAN"/>
    <property type="match status" value="1"/>
</dbReference>
<dbReference type="InterPro" id="IPR003609">
    <property type="entry name" value="Pan_app"/>
</dbReference>
<dbReference type="EMBL" id="RQTK01000012">
    <property type="protein sequence ID" value="RUS91411.1"/>
    <property type="molecule type" value="Genomic_DNA"/>
</dbReference>
<dbReference type="Pfam" id="PF00024">
    <property type="entry name" value="PAN_1"/>
    <property type="match status" value="1"/>
</dbReference>
<proteinExistence type="predicted"/>
<gene>
    <name evidence="2" type="ORF">EGW08_000841</name>
</gene>
<dbReference type="OrthoDB" id="6062171at2759"/>
<dbReference type="SUPFAM" id="SSF57414">
    <property type="entry name" value="Hairpin loop containing domain-like"/>
    <property type="match status" value="1"/>
</dbReference>
<name>A0A3S1AGJ4_ELYCH</name>
<dbReference type="Proteomes" id="UP000271974">
    <property type="component" value="Unassembled WGS sequence"/>
</dbReference>
<organism evidence="2 3">
    <name type="scientific">Elysia chlorotica</name>
    <name type="common">Eastern emerald elysia</name>
    <name type="synonym">Sea slug</name>
    <dbReference type="NCBI Taxonomy" id="188477"/>
    <lineage>
        <taxon>Eukaryota</taxon>
        <taxon>Metazoa</taxon>
        <taxon>Spiralia</taxon>
        <taxon>Lophotrochozoa</taxon>
        <taxon>Mollusca</taxon>
        <taxon>Gastropoda</taxon>
        <taxon>Heterobranchia</taxon>
        <taxon>Euthyneura</taxon>
        <taxon>Panpulmonata</taxon>
        <taxon>Sacoglossa</taxon>
        <taxon>Placobranchoidea</taxon>
        <taxon>Plakobranchidae</taxon>
        <taxon>Elysia</taxon>
    </lineage>
</organism>
<feature type="domain" description="Apple" evidence="1">
    <location>
        <begin position="118"/>
        <end position="200"/>
    </location>
</feature>
<dbReference type="AlphaFoldDB" id="A0A3S1AGJ4"/>
<evidence type="ECO:0000313" key="3">
    <source>
        <dbReference type="Proteomes" id="UP000271974"/>
    </source>
</evidence>
<protein>
    <recommendedName>
        <fullName evidence="1">Apple domain-containing protein</fullName>
    </recommendedName>
</protein>
<reference evidence="2 3" key="1">
    <citation type="submission" date="2019-01" db="EMBL/GenBank/DDBJ databases">
        <title>A draft genome assembly of the solar-powered sea slug Elysia chlorotica.</title>
        <authorList>
            <person name="Cai H."/>
            <person name="Li Q."/>
            <person name="Fang X."/>
            <person name="Li J."/>
            <person name="Curtis N.E."/>
            <person name="Altenburger A."/>
            <person name="Shibata T."/>
            <person name="Feng M."/>
            <person name="Maeda T."/>
            <person name="Schwartz J.A."/>
            <person name="Shigenobu S."/>
            <person name="Lundholm N."/>
            <person name="Nishiyama T."/>
            <person name="Yang H."/>
            <person name="Hasebe M."/>
            <person name="Li S."/>
            <person name="Pierce S.K."/>
            <person name="Wang J."/>
        </authorList>
    </citation>
    <scope>NUCLEOTIDE SEQUENCE [LARGE SCALE GENOMIC DNA]</scope>
    <source>
        <strain evidence="2">EC2010</strain>
        <tissue evidence="2">Whole organism of an adult</tissue>
    </source>
</reference>
<accession>A0A3S1AGJ4</accession>
<evidence type="ECO:0000259" key="1">
    <source>
        <dbReference type="PROSITE" id="PS50948"/>
    </source>
</evidence>
<sequence>MFDLHLLNNSSCRPSKGHSLCQGLGYDGLAVLSSPEAYRLALELTAHVRISDKSRVAVGLFYHSTHKAILWADDTLPAHDTPWSNPPPTVSGYKPYGRMTGGGSFLMTTNTFQSHALCGRYDMKEAVGKTLVGKAPANQTSHLEQRETTSFMKCVVLCSTDGRCRAAEYNLSTSTCTVFDAGMFLGFSENPTTNTFTRDGF</sequence>